<gene>
    <name evidence="2" type="ORF">SAMN05421739_103225</name>
</gene>
<protein>
    <submittedName>
        <fullName evidence="2">Uncharacterized protein</fullName>
    </submittedName>
</protein>
<reference evidence="3" key="1">
    <citation type="submission" date="2016-10" db="EMBL/GenBank/DDBJ databases">
        <authorList>
            <person name="Varghese N."/>
            <person name="Submissions S."/>
        </authorList>
    </citation>
    <scope>NUCLEOTIDE SEQUENCE [LARGE SCALE GENOMIC DNA]</scope>
    <source>
        <strain evidence="3">LP51</strain>
    </source>
</reference>
<keyword evidence="3" id="KW-1185">Reference proteome</keyword>
<dbReference type="STRING" id="1436961.SAMN05421739_103225"/>
<dbReference type="OrthoDB" id="852988at2"/>
<feature type="transmembrane region" description="Helical" evidence="1">
    <location>
        <begin position="128"/>
        <end position="148"/>
    </location>
</feature>
<accession>A0A1I2TPL6</accession>
<feature type="transmembrane region" description="Helical" evidence="1">
    <location>
        <begin position="60"/>
        <end position="78"/>
    </location>
</feature>
<sequence length="152" mass="16464">MTRYLLYFLTGVAMATVILFFRGYVSAQHNVYSDTALLAGVTLFGVASWITLFRIKVGTLLALLCSLAMVPWLVRVGMRVWAAGAEVPQVLQILHILLAVLVLFSLVVSSRYTFSKGSWRSGTAAPGVVLKLVLAVLPLAVLAGWLLVQGEV</sequence>
<feature type="transmembrane region" description="Helical" evidence="1">
    <location>
        <begin position="5"/>
        <end position="25"/>
    </location>
</feature>
<evidence type="ECO:0000256" key="1">
    <source>
        <dbReference type="SAM" id="Phobius"/>
    </source>
</evidence>
<proteinExistence type="predicted"/>
<dbReference type="EMBL" id="FOOT01000003">
    <property type="protein sequence ID" value="SFG66875.1"/>
    <property type="molecule type" value="Genomic_DNA"/>
</dbReference>
<dbReference type="Proteomes" id="UP000198724">
    <property type="component" value="Unassembled WGS sequence"/>
</dbReference>
<feature type="transmembrane region" description="Helical" evidence="1">
    <location>
        <begin position="31"/>
        <end position="53"/>
    </location>
</feature>
<feature type="transmembrane region" description="Helical" evidence="1">
    <location>
        <begin position="90"/>
        <end position="108"/>
    </location>
</feature>
<evidence type="ECO:0000313" key="2">
    <source>
        <dbReference type="EMBL" id="SFG66875.1"/>
    </source>
</evidence>
<keyword evidence="1" id="KW-1133">Transmembrane helix</keyword>
<keyword evidence="1" id="KW-0472">Membrane</keyword>
<evidence type="ECO:0000313" key="3">
    <source>
        <dbReference type="Proteomes" id="UP000198724"/>
    </source>
</evidence>
<name>A0A1I2TPL6_9BACT</name>
<keyword evidence="1" id="KW-0812">Transmembrane</keyword>
<dbReference type="RefSeq" id="WP_092100813.1">
    <property type="nucleotide sequence ID" value="NZ_FOOT01000003.1"/>
</dbReference>
<organism evidence="2 3">
    <name type="scientific">Pontibacter chinhatensis</name>
    <dbReference type="NCBI Taxonomy" id="1436961"/>
    <lineage>
        <taxon>Bacteria</taxon>
        <taxon>Pseudomonadati</taxon>
        <taxon>Bacteroidota</taxon>
        <taxon>Cytophagia</taxon>
        <taxon>Cytophagales</taxon>
        <taxon>Hymenobacteraceae</taxon>
        <taxon>Pontibacter</taxon>
    </lineage>
</organism>
<dbReference type="AlphaFoldDB" id="A0A1I2TPL6"/>